<evidence type="ECO:0000256" key="1">
    <source>
        <dbReference type="SAM" id="MobiDB-lite"/>
    </source>
</evidence>
<evidence type="ECO:0000313" key="2">
    <source>
        <dbReference type="EMBL" id="QIB74200.1"/>
    </source>
</evidence>
<dbReference type="Proteomes" id="UP000465846">
    <property type="component" value="Chromosome"/>
</dbReference>
<evidence type="ECO:0000313" key="3">
    <source>
        <dbReference type="Proteomes" id="UP000465846"/>
    </source>
</evidence>
<sequence>MSQTDESQSSDADSTEKASETVHREYLLDVRIVAVRDGDAETRYRFEAPHHVGAVFEDPELAELYADVYFDVNGFDEAGTGDRGVPPEIIQAGRDTLAAYFLTRPGIDTDWVASFFGVKRERIETYVEWVRQRGTEIRAGARDAGME</sequence>
<name>A0A6C0UG66_9EURY</name>
<proteinExistence type="predicted"/>
<dbReference type="GeneID" id="44079288"/>
<reference evidence="2 3" key="1">
    <citation type="submission" date="2020-02" db="EMBL/GenBank/DDBJ databases">
        <title>Whole genome sequence of Halogeometricum borinquense strain wsp4.</title>
        <authorList>
            <person name="Verma D.K."/>
            <person name="Gopal K."/>
            <person name="Prasad E.S."/>
        </authorList>
    </citation>
    <scope>NUCLEOTIDE SEQUENCE [LARGE SCALE GENOMIC DNA]</scope>
    <source>
        <strain evidence="3">wsp4</strain>
    </source>
</reference>
<feature type="region of interest" description="Disordered" evidence="1">
    <location>
        <begin position="1"/>
        <end position="20"/>
    </location>
</feature>
<protein>
    <submittedName>
        <fullName evidence="2">Uncharacterized protein</fullName>
    </submittedName>
</protein>
<feature type="compositionally biased region" description="Polar residues" evidence="1">
    <location>
        <begin position="1"/>
        <end position="12"/>
    </location>
</feature>
<dbReference type="RefSeq" id="WP_163486143.1">
    <property type="nucleotide sequence ID" value="NZ_CP048739.1"/>
</dbReference>
<dbReference type="EMBL" id="CP048739">
    <property type="protein sequence ID" value="QIB74200.1"/>
    <property type="molecule type" value="Genomic_DNA"/>
</dbReference>
<dbReference type="AlphaFoldDB" id="A0A6C0UG66"/>
<organism evidence="2 3">
    <name type="scientific">Halogeometricum borinquense</name>
    <dbReference type="NCBI Taxonomy" id="60847"/>
    <lineage>
        <taxon>Archaea</taxon>
        <taxon>Methanobacteriati</taxon>
        <taxon>Methanobacteriota</taxon>
        <taxon>Stenosarchaea group</taxon>
        <taxon>Halobacteria</taxon>
        <taxon>Halobacteriales</taxon>
        <taxon>Haloferacaceae</taxon>
        <taxon>Halogeometricum</taxon>
    </lineage>
</organism>
<gene>
    <name evidence="2" type="ORF">G3I44_07765</name>
</gene>
<accession>A0A6C0UG66</accession>